<dbReference type="AlphaFoldDB" id="A0AB73P423"/>
<gene>
    <name evidence="3" type="ORF">A5804_002724</name>
</gene>
<name>A0AB73P423_ENTFC</name>
<evidence type="ECO:0000256" key="1">
    <source>
        <dbReference type="ARBA" id="ARBA00007637"/>
    </source>
</evidence>
<reference evidence="3 4" key="1">
    <citation type="submission" date="2017-05" db="EMBL/GenBank/DDBJ databases">
        <title>The Genome Sequence of Enterococcus faecium 6F2_DIV0138.</title>
        <authorList>
            <consortium name="The Broad Institute Genomics Platform"/>
            <consortium name="The Broad Institute Genomic Center for Infectious Diseases"/>
            <person name="Earl A."/>
            <person name="Manson A."/>
            <person name="Schwartman J."/>
            <person name="Gilmore M."/>
            <person name="Abouelleil A."/>
            <person name="Cao P."/>
            <person name="Chapman S."/>
            <person name="Cusick C."/>
            <person name="Shea T."/>
            <person name="Young S."/>
            <person name="Neafsey D."/>
            <person name="Nusbaum C."/>
            <person name="Birren B."/>
        </authorList>
    </citation>
    <scope>NUCLEOTIDE SEQUENCE [LARGE SCALE GENOMIC DNA]</scope>
    <source>
        <strain evidence="3 4">6F2_DIV0138</strain>
    </source>
</reference>
<feature type="domain" description="NAD-dependent epimerase/dehydratase" evidence="2">
    <location>
        <begin position="5"/>
        <end position="247"/>
    </location>
</feature>
<dbReference type="PANTHER" id="PTHR43000">
    <property type="entry name" value="DTDP-D-GLUCOSE 4,6-DEHYDRATASE-RELATED"/>
    <property type="match status" value="1"/>
</dbReference>
<accession>A0AB73P423</accession>
<dbReference type="Gene3D" id="3.40.50.720">
    <property type="entry name" value="NAD(P)-binding Rossmann-like Domain"/>
    <property type="match status" value="1"/>
</dbReference>
<dbReference type="Proteomes" id="UP000194737">
    <property type="component" value="Unassembled WGS sequence"/>
</dbReference>
<proteinExistence type="inferred from homology"/>
<protein>
    <recommendedName>
        <fullName evidence="2">NAD-dependent epimerase/dehydratase domain-containing protein</fullName>
    </recommendedName>
</protein>
<evidence type="ECO:0000313" key="3">
    <source>
        <dbReference type="EMBL" id="OTN94414.1"/>
    </source>
</evidence>
<sequence>MNKYLITGGAGFIGSHLANYLAKENNVVVIDNLSMGKKENLENCENITFIKGDVSNKNFMENIIKKDQFDYIFHLAAVANVAESLIKPIYTHRINFDSVILLLELVRKYQSNLKRIIFSSSAAVYGNNPVLPKYEDSFICPLTPYGIDKFAAEQYVINYFYLHDVPTTAVRFFNVYGPKQNPTSPYSGVISILLDKYKKELLGEKSIFTIYGDGSQSRDFVYVEDVVRALTLVSEDSSALGNVFNIGTGIETRLLDLIHIINEQLNTELNIIYEEKRDGYIYKSLANIDKIKKIGYHPQYNIFDGMNEYLKAEIKHI</sequence>
<dbReference type="InterPro" id="IPR001509">
    <property type="entry name" value="Epimerase_deHydtase"/>
</dbReference>
<dbReference type="InterPro" id="IPR036291">
    <property type="entry name" value="NAD(P)-bd_dom_sf"/>
</dbReference>
<dbReference type="RefSeq" id="WP_086325162.1">
    <property type="nucleotide sequence ID" value="NZ_NGLB01000003.1"/>
</dbReference>
<comment type="similarity">
    <text evidence="1">Belongs to the NAD(P)-dependent epimerase/dehydratase family.</text>
</comment>
<evidence type="ECO:0000259" key="2">
    <source>
        <dbReference type="Pfam" id="PF01370"/>
    </source>
</evidence>
<comment type="caution">
    <text evidence="3">The sequence shown here is derived from an EMBL/GenBank/DDBJ whole genome shotgun (WGS) entry which is preliminary data.</text>
</comment>
<organism evidence="3 4">
    <name type="scientific">Enterococcus faecium</name>
    <name type="common">Streptococcus faecium</name>
    <dbReference type="NCBI Taxonomy" id="1352"/>
    <lineage>
        <taxon>Bacteria</taxon>
        <taxon>Bacillati</taxon>
        <taxon>Bacillota</taxon>
        <taxon>Bacilli</taxon>
        <taxon>Lactobacillales</taxon>
        <taxon>Enterococcaceae</taxon>
        <taxon>Enterococcus</taxon>
    </lineage>
</organism>
<evidence type="ECO:0000313" key="4">
    <source>
        <dbReference type="Proteomes" id="UP000194737"/>
    </source>
</evidence>
<dbReference type="SUPFAM" id="SSF51735">
    <property type="entry name" value="NAD(P)-binding Rossmann-fold domains"/>
    <property type="match status" value="1"/>
</dbReference>
<dbReference type="EMBL" id="NGLB01000003">
    <property type="protein sequence ID" value="OTN94414.1"/>
    <property type="molecule type" value="Genomic_DNA"/>
</dbReference>
<dbReference type="Pfam" id="PF01370">
    <property type="entry name" value="Epimerase"/>
    <property type="match status" value="1"/>
</dbReference>